<evidence type="ECO:0000256" key="6">
    <source>
        <dbReference type="ARBA" id="ARBA00023136"/>
    </source>
</evidence>
<feature type="transmembrane region" description="Helical" evidence="7">
    <location>
        <begin position="73"/>
        <end position="89"/>
    </location>
</feature>
<dbReference type="HOGENOM" id="CLU_745757_0_0_6"/>
<dbReference type="Proteomes" id="UP000009073">
    <property type="component" value="Chromosome"/>
</dbReference>
<dbReference type="RefSeq" id="WP_015879441.1">
    <property type="nucleotide sequence ID" value="NC_012691.1"/>
</dbReference>
<feature type="transmembrane region" description="Helical" evidence="7">
    <location>
        <begin position="140"/>
        <end position="162"/>
    </location>
</feature>
<reference evidence="8 9" key="2">
    <citation type="journal article" date="2011" name="Stand. Genomic Sci.">
        <title>Complete genome sequence of Tolumonas auensis type strain (TA 4).</title>
        <authorList>
            <person name="Chertkov O."/>
            <person name="Copeland A."/>
            <person name="Lucas S."/>
            <person name="Lapidus A."/>
            <person name="Berry K.W."/>
            <person name="Detter J.C."/>
            <person name="Del Rio T.G."/>
            <person name="Hammon N."/>
            <person name="Dalin E."/>
            <person name="Tice H."/>
            <person name="Pitluck S."/>
            <person name="Richardson P."/>
            <person name="Bruce D."/>
            <person name="Goodwin L."/>
            <person name="Han C."/>
            <person name="Tapia R."/>
            <person name="Saunders E."/>
            <person name="Schmutz J."/>
            <person name="Brettin T."/>
            <person name="Larimer F."/>
            <person name="Land M."/>
            <person name="Hauser L."/>
            <person name="Spring S."/>
            <person name="Rohde M."/>
            <person name="Kyrpides N.C."/>
            <person name="Ivanova N."/>
            <person name="Goker M."/>
            <person name="Beller H.R."/>
            <person name="Klenk H.P."/>
            <person name="Woyke T."/>
        </authorList>
    </citation>
    <scope>NUCLEOTIDE SEQUENCE [LARGE SCALE GENOMIC DNA]</scope>
    <source>
        <strain evidence="9">DSM 9187 / TA4</strain>
    </source>
</reference>
<comment type="subcellular location">
    <subcellularLocation>
        <location evidence="1">Cell membrane</location>
        <topology evidence="1">Multi-pass membrane protein</topology>
    </subcellularLocation>
</comment>
<dbReference type="InterPro" id="IPR006726">
    <property type="entry name" value="PHBA_efflux_AaeB/fusaric-R"/>
</dbReference>
<evidence type="ECO:0000256" key="2">
    <source>
        <dbReference type="ARBA" id="ARBA00022448"/>
    </source>
</evidence>
<dbReference type="OrthoDB" id="977186at2"/>
<organism evidence="8 9">
    <name type="scientific">Tolumonas auensis (strain DSM 9187 / NBRC 110442 / TA 4)</name>
    <dbReference type="NCBI Taxonomy" id="595494"/>
    <lineage>
        <taxon>Bacteria</taxon>
        <taxon>Pseudomonadati</taxon>
        <taxon>Pseudomonadota</taxon>
        <taxon>Gammaproteobacteria</taxon>
        <taxon>Aeromonadales</taxon>
        <taxon>Aeromonadaceae</taxon>
        <taxon>Tolumonas</taxon>
    </lineage>
</organism>
<evidence type="ECO:0000256" key="4">
    <source>
        <dbReference type="ARBA" id="ARBA00022692"/>
    </source>
</evidence>
<keyword evidence="5 7" id="KW-1133">Transmembrane helix</keyword>
<evidence type="ECO:0008006" key="10">
    <source>
        <dbReference type="Google" id="ProtNLM"/>
    </source>
</evidence>
<evidence type="ECO:0000256" key="7">
    <source>
        <dbReference type="SAM" id="Phobius"/>
    </source>
</evidence>
<keyword evidence="2" id="KW-0813">Transport</keyword>
<name>C4L9M0_TOLAT</name>
<dbReference type="Pfam" id="PF04632">
    <property type="entry name" value="FUSC"/>
    <property type="match status" value="1"/>
</dbReference>
<dbReference type="KEGG" id="tau:Tola_2376"/>
<dbReference type="PANTHER" id="PTHR30509:SF9">
    <property type="entry name" value="MULTIDRUG RESISTANCE PROTEIN MDTO"/>
    <property type="match status" value="1"/>
</dbReference>
<dbReference type="eggNOG" id="COG4129">
    <property type="taxonomic scope" value="Bacteria"/>
</dbReference>
<dbReference type="GO" id="GO:0005886">
    <property type="term" value="C:plasma membrane"/>
    <property type="evidence" value="ECO:0007669"/>
    <property type="project" value="UniProtKB-SubCell"/>
</dbReference>
<keyword evidence="6 7" id="KW-0472">Membrane</keyword>
<feature type="transmembrane region" description="Helical" evidence="7">
    <location>
        <begin position="20"/>
        <end position="40"/>
    </location>
</feature>
<dbReference type="GO" id="GO:0022857">
    <property type="term" value="F:transmembrane transporter activity"/>
    <property type="evidence" value="ECO:0007669"/>
    <property type="project" value="InterPro"/>
</dbReference>
<keyword evidence="4 7" id="KW-0812">Transmembrane</keyword>
<accession>C4L9M0</accession>
<gene>
    <name evidence="8" type="ordered locus">Tola_2376</name>
</gene>
<feature type="transmembrane region" description="Helical" evidence="7">
    <location>
        <begin position="117"/>
        <end position="134"/>
    </location>
</feature>
<reference evidence="9" key="1">
    <citation type="submission" date="2009-05" db="EMBL/GenBank/DDBJ databases">
        <title>Complete sequence of Tolumonas auensis DSM 9187.</title>
        <authorList>
            <consortium name="US DOE Joint Genome Institute"/>
            <person name="Lucas S."/>
            <person name="Copeland A."/>
            <person name="Lapidus A."/>
            <person name="Glavina del Rio T."/>
            <person name="Tice H."/>
            <person name="Bruce D."/>
            <person name="Goodwin L."/>
            <person name="Pitluck S."/>
            <person name="Chertkov O."/>
            <person name="Brettin T."/>
            <person name="Detter J.C."/>
            <person name="Han C."/>
            <person name="Larimer F."/>
            <person name="Land M."/>
            <person name="Hauser L."/>
            <person name="Kyrpides N."/>
            <person name="Mikhailova N."/>
            <person name="Spring S."/>
            <person name="Beller H."/>
        </authorList>
    </citation>
    <scope>NUCLEOTIDE SEQUENCE [LARGE SCALE GENOMIC DNA]</scope>
    <source>
        <strain evidence="9">DSM 9187 / TA4</strain>
    </source>
</reference>
<evidence type="ECO:0000313" key="8">
    <source>
        <dbReference type="EMBL" id="ACQ93973.1"/>
    </source>
</evidence>
<evidence type="ECO:0000313" key="9">
    <source>
        <dbReference type="Proteomes" id="UP000009073"/>
    </source>
</evidence>
<dbReference type="PANTHER" id="PTHR30509">
    <property type="entry name" value="P-HYDROXYBENZOIC ACID EFFLUX PUMP SUBUNIT-RELATED"/>
    <property type="match status" value="1"/>
</dbReference>
<sequence>MSVFASASAFELFIYRHIRIIHVVKICLALLIAHLINAFFPVPYFAWTSVTIVIIMLTLPQVGGALEKSIERIIGTVSGACYGIAILLLTSNPWLIAFLAMLGIAATAYRATSKMGYAYLVAGFTLIMVLDGGSQSFDEALWRTGTILLGCVIALLVSLFVLPLRARNEWRWQLAESLRRMGKIWQAHLSPNVVKPLATRAMLKNVERAIQRQKSLHKSVTLESKPLRHHSDVLDELVAAQTRCLLLLELLAQTRWENSRSAVVIQELFSLGFAGRELGQDLHDLSLFCAGSSDLLPPSRQELLVSYKKEIQATLSGQSNFSLNANGYAWLVYQAGLQMEHINSLIRRITVVTDLSNAQKSGSW</sequence>
<keyword evidence="9" id="KW-1185">Reference proteome</keyword>
<evidence type="ECO:0000256" key="3">
    <source>
        <dbReference type="ARBA" id="ARBA00022475"/>
    </source>
</evidence>
<proteinExistence type="predicted"/>
<evidence type="ECO:0000256" key="5">
    <source>
        <dbReference type="ARBA" id="ARBA00022989"/>
    </source>
</evidence>
<protein>
    <recommendedName>
        <fullName evidence="10">FUSC family protein</fullName>
    </recommendedName>
</protein>
<feature type="transmembrane region" description="Helical" evidence="7">
    <location>
        <begin position="95"/>
        <end position="112"/>
    </location>
</feature>
<dbReference type="STRING" id="595494.Tola_2376"/>
<keyword evidence="3" id="KW-1003">Cell membrane</keyword>
<feature type="transmembrane region" description="Helical" evidence="7">
    <location>
        <begin position="46"/>
        <end position="66"/>
    </location>
</feature>
<dbReference type="EMBL" id="CP001616">
    <property type="protein sequence ID" value="ACQ93973.1"/>
    <property type="molecule type" value="Genomic_DNA"/>
</dbReference>
<evidence type="ECO:0000256" key="1">
    <source>
        <dbReference type="ARBA" id="ARBA00004651"/>
    </source>
</evidence>
<dbReference type="AlphaFoldDB" id="C4L9M0"/>